<dbReference type="InterPro" id="IPR002004">
    <property type="entry name" value="PABP_HYD_C"/>
</dbReference>
<evidence type="ECO:0000313" key="2">
    <source>
        <dbReference type="EMBL" id="URE36366.1"/>
    </source>
</evidence>
<dbReference type="SUPFAM" id="SSF63570">
    <property type="entry name" value="PABC (PABP) domain"/>
    <property type="match status" value="1"/>
</dbReference>
<dbReference type="PROSITE" id="PS51309">
    <property type="entry name" value="PABC"/>
    <property type="match status" value="1"/>
</dbReference>
<dbReference type="Gene3D" id="1.10.1900.10">
    <property type="entry name" value="c-terminal domain of poly(a) binding protein"/>
    <property type="match status" value="1"/>
</dbReference>
<dbReference type="OrthoDB" id="439808at2759"/>
<dbReference type="Proteomes" id="UP001055439">
    <property type="component" value="Chromosome 8"/>
</dbReference>
<dbReference type="Pfam" id="PF00658">
    <property type="entry name" value="MLLE"/>
    <property type="match status" value="1"/>
</dbReference>
<dbReference type="SMART" id="SM00517">
    <property type="entry name" value="PolyA"/>
    <property type="match status" value="1"/>
</dbReference>
<gene>
    <name evidence="2" type="ORF">MUK42_34608</name>
</gene>
<name>A0A9E7L0S5_9LILI</name>
<dbReference type="EMBL" id="CP097510">
    <property type="protein sequence ID" value="URE36366.1"/>
    <property type="molecule type" value="Genomic_DNA"/>
</dbReference>
<proteinExistence type="predicted"/>
<accession>A0A9E7L0S5</accession>
<protein>
    <submittedName>
        <fullName evidence="2">Poly-adenylate binding protein, unique domain</fullName>
    </submittedName>
</protein>
<dbReference type="GO" id="GO:0003723">
    <property type="term" value="F:RNA binding"/>
    <property type="evidence" value="ECO:0007669"/>
    <property type="project" value="InterPro"/>
</dbReference>
<sequence length="263" mass="29643">MIMETQRGLVLLTMKALIVRHGQWKQCMGHDLASNVYGKNIDDAVDDNALRERFSEFGNIISAKGACSTGSLYMLQLPKEKRKDEHSCALHILSSWQDLRLLVIHLFTMLLLVLLHKLLQDRVSCTILWAQPCMESRWICCSIKINVTSDANSSNTKDFKATKTKWMSDEWKYDAPIWTCQLIHASFAASEPFSKQCRFDNSAGVPRFDLAAKITGMLFEMDDSELLPLLESPESLAPNVGEAVQVLEVSNEKVDGQETIQST</sequence>
<feature type="domain" description="PABC" evidence="1">
    <location>
        <begin position="174"/>
        <end position="252"/>
    </location>
</feature>
<dbReference type="AlphaFoldDB" id="A0A9E7L0S5"/>
<dbReference type="InterPro" id="IPR036053">
    <property type="entry name" value="PABP-dom"/>
</dbReference>
<keyword evidence="3" id="KW-1185">Reference proteome</keyword>
<organism evidence="2 3">
    <name type="scientific">Musa troglodytarum</name>
    <name type="common">fe'i banana</name>
    <dbReference type="NCBI Taxonomy" id="320322"/>
    <lineage>
        <taxon>Eukaryota</taxon>
        <taxon>Viridiplantae</taxon>
        <taxon>Streptophyta</taxon>
        <taxon>Embryophyta</taxon>
        <taxon>Tracheophyta</taxon>
        <taxon>Spermatophyta</taxon>
        <taxon>Magnoliopsida</taxon>
        <taxon>Liliopsida</taxon>
        <taxon>Zingiberales</taxon>
        <taxon>Musaceae</taxon>
        <taxon>Musa</taxon>
    </lineage>
</organism>
<evidence type="ECO:0000259" key="1">
    <source>
        <dbReference type="PROSITE" id="PS51309"/>
    </source>
</evidence>
<reference evidence="2" key="1">
    <citation type="submission" date="2022-05" db="EMBL/GenBank/DDBJ databases">
        <title>The Musa troglodytarum L. genome provides insights into the mechanism of non-climacteric behaviour and enrichment of carotenoids.</title>
        <authorList>
            <person name="Wang J."/>
        </authorList>
    </citation>
    <scope>NUCLEOTIDE SEQUENCE</scope>
    <source>
        <tissue evidence="2">Leaf</tissue>
    </source>
</reference>
<evidence type="ECO:0000313" key="3">
    <source>
        <dbReference type="Proteomes" id="UP001055439"/>
    </source>
</evidence>